<evidence type="ECO:0000256" key="1">
    <source>
        <dbReference type="ARBA" id="ARBA00004651"/>
    </source>
</evidence>
<evidence type="ECO:0000256" key="5">
    <source>
        <dbReference type="ARBA" id="ARBA00023136"/>
    </source>
</evidence>
<evidence type="ECO:0000256" key="4">
    <source>
        <dbReference type="ARBA" id="ARBA00022989"/>
    </source>
</evidence>
<name>A0ABT4T949_9ACTN</name>
<keyword evidence="9" id="KW-1185">Reference proteome</keyword>
<organism evidence="8 9">
    <name type="scientific">Nonomuraea ferruginea</name>
    <dbReference type="NCBI Taxonomy" id="46174"/>
    <lineage>
        <taxon>Bacteria</taxon>
        <taxon>Bacillati</taxon>
        <taxon>Actinomycetota</taxon>
        <taxon>Actinomycetes</taxon>
        <taxon>Streptosporangiales</taxon>
        <taxon>Streptosporangiaceae</taxon>
        <taxon>Nonomuraea</taxon>
    </lineage>
</organism>
<dbReference type="Proteomes" id="UP001212498">
    <property type="component" value="Unassembled WGS sequence"/>
</dbReference>
<evidence type="ECO:0000256" key="3">
    <source>
        <dbReference type="ARBA" id="ARBA00022692"/>
    </source>
</evidence>
<gene>
    <name evidence="8" type="ORF">OUY24_35910</name>
</gene>
<dbReference type="CDD" id="cd17324">
    <property type="entry name" value="MFS_NepI_like"/>
    <property type="match status" value="1"/>
</dbReference>
<evidence type="ECO:0000313" key="9">
    <source>
        <dbReference type="Proteomes" id="UP001212498"/>
    </source>
</evidence>
<feature type="transmembrane region" description="Helical" evidence="6">
    <location>
        <begin position="138"/>
        <end position="161"/>
    </location>
</feature>
<dbReference type="InterPro" id="IPR036259">
    <property type="entry name" value="MFS_trans_sf"/>
</dbReference>
<feature type="transmembrane region" description="Helical" evidence="6">
    <location>
        <begin position="211"/>
        <end position="233"/>
    </location>
</feature>
<feature type="transmembrane region" description="Helical" evidence="6">
    <location>
        <begin position="167"/>
        <end position="190"/>
    </location>
</feature>
<dbReference type="RefSeq" id="WP_271279491.1">
    <property type="nucleotide sequence ID" value="NZ_BAABFD010000013.1"/>
</dbReference>
<proteinExistence type="predicted"/>
<keyword evidence="2" id="KW-1003">Cell membrane</keyword>
<feature type="transmembrane region" description="Helical" evidence="6">
    <location>
        <begin position="248"/>
        <end position="267"/>
    </location>
</feature>
<keyword evidence="3 6" id="KW-0812">Transmembrane</keyword>
<feature type="transmembrane region" description="Helical" evidence="6">
    <location>
        <begin position="362"/>
        <end position="384"/>
    </location>
</feature>
<evidence type="ECO:0000313" key="8">
    <source>
        <dbReference type="EMBL" id="MDA0646041.1"/>
    </source>
</evidence>
<dbReference type="SUPFAM" id="SSF103473">
    <property type="entry name" value="MFS general substrate transporter"/>
    <property type="match status" value="1"/>
</dbReference>
<evidence type="ECO:0000256" key="6">
    <source>
        <dbReference type="SAM" id="Phobius"/>
    </source>
</evidence>
<dbReference type="EMBL" id="JAPNUD010000169">
    <property type="protein sequence ID" value="MDA0646041.1"/>
    <property type="molecule type" value="Genomic_DNA"/>
</dbReference>
<dbReference type="Gene3D" id="1.20.1250.20">
    <property type="entry name" value="MFS general substrate transporter like domains"/>
    <property type="match status" value="1"/>
</dbReference>
<feature type="transmembrane region" description="Helical" evidence="6">
    <location>
        <begin position="110"/>
        <end position="131"/>
    </location>
</feature>
<feature type="transmembrane region" description="Helical" evidence="6">
    <location>
        <begin position="12"/>
        <end position="29"/>
    </location>
</feature>
<keyword evidence="5 6" id="KW-0472">Membrane</keyword>
<dbReference type="InterPro" id="IPR020846">
    <property type="entry name" value="MFS_dom"/>
</dbReference>
<protein>
    <submittedName>
        <fullName evidence="8">MFS transporter</fullName>
    </submittedName>
</protein>
<comment type="subcellular location">
    <subcellularLocation>
        <location evidence="1">Cell membrane</location>
        <topology evidence="1">Multi-pass membrane protein</topology>
    </subcellularLocation>
</comment>
<feature type="transmembrane region" description="Helical" evidence="6">
    <location>
        <begin position="81"/>
        <end position="104"/>
    </location>
</feature>
<feature type="transmembrane region" description="Helical" evidence="6">
    <location>
        <begin position="49"/>
        <end position="69"/>
    </location>
</feature>
<evidence type="ECO:0000259" key="7">
    <source>
        <dbReference type="PROSITE" id="PS50850"/>
    </source>
</evidence>
<feature type="transmembrane region" description="Helical" evidence="6">
    <location>
        <begin position="304"/>
        <end position="325"/>
    </location>
</feature>
<dbReference type="PROSITE" id="PS50850">
    <property type="entry name" value="MFS"/>
    <property type="match status" value="1"/>
</dbReference>
<feature type="transmembrane region" description="Helical" evidence="6">
    <location>
        <begin position="337"/>
        <end position="356"/>
    </location>
</feature>
<sequence>MFPIQLEEKVQGWSAVSAVTLGIFVLMTSELLPVGLLTPIGEALDVSPGTAGLMVTVPGLVAGLAAPLLTARAGTVDRKVMLAGLIGLMAVANLVCALAPHFAVVLVARLVVGVSVGGFWAIAGGLAVRLVPPGQVAAATAVIFGGVSTASVLGVPAGTLIGELTGWRGGFAGVAILGLVALAALLLLVPRLPAQRTIGLPDLPALLRANTGVRIGVIVTALLITGHFAAYTFARPLLHDLAGIDDGWIGALLMAYGLAGVVGNFLAGHRVRAHLRGTLILIAAVLSAATALFALTGGPFAGTVLLVVWGLAYGGVSVTLQTWMLKAAPEMTESASSLFVAAFNLSIAFGAVLGGFTADGVAVAGVLWVTSGLALAAALIVGVNRTRHIQKGTRS</sequence>
<feature type="transmembrane region" description="Helical" evidence="6">
    <location>
        <begin position="279"/>
        <end position="298"/>
    </location>
</feature>
<feature type="domain" description="Major facilitator superfamily (MFS) profile" evidence="7">
    <location>
        <begin position="15"/>
        <end position="389"/>
    </location>
</feature>
<accession>A0ABT4T949</accession>
<keyword evidence="4 6" id="KW-1133">Transmembrane helix</keyword>
<dbReference type="InterPro" id="IPR050189">
    <property type="entry name" value="MFS_Efflux_Transporters"/>
</dbReference>
<dbReference type="Pfam" id="PF07690">
    <property type="entry name" value="MFS_1"/>
    <property type="match status" value="1"/>
</dbReference>
<dbReference type="PANTHER" id="PTHR43124">
    <property type="entry name" value="PURINE EFFLUX PUMP PBUE"/>
    <property type="match status" value="1"/>
</dbReference>
<dbReference type="InterPro" id="IPR011701">
    <property type="entry name" value="MFS"/>
</dbReference>
<reference evidence="8 9" key="1">
    <citation type="submission" date="2022-11" db="EMBL/GenBank/DDBJ databases">
        <title>Nonomuraea corallina sp. nov., a new species of the genus Nonomuraea isolated from sea side sediment in Thai sea.</title>
        <authorList>
            <person name="Ngamcharungchit C."/>
            <person name="Matsumoto A."/>
            <person name="Suriyachadkun C."/>
            <person name="Panbangred W."/>
            <person name="Inahashi Y."/>
            <person name="Intra B."/>
        </authorList>
    </citation>
    <scope>NUCLEOTIDE SEQUENCE [LARGE SCALE GENOMIC DNA]</scope>
    <source>
        <strain evidence="8 9">DSM 43553</strain>
    </source>
</reference>
<evidence type="ECO:0000256" key="2">
    <source>
        <dbReference type="ARBA" id="ARBA00022475"/>
    </source>
</evidence>
<dbReference type="PANTHER" id="PTHR43124:SF3">
    <property type="entry name" value="CHLORAMPHENICOL EFFLUX PUMP RV0191"/>
    <property type="match status" value="1"/>
</dbReference>
<comment type="caution">
    <text evidence="8">The sequence shown here is derived from an EMBL/GenBank/DDBJ whole genome shotgun (WGS) entry which is preliminary data.</text>
</comment>